<proteinExistence type="predicted"/>
<reference evidence="3 4" key="1">
    <citation type="submission" date="2021-06" db="EMBL/GenBank/DDBJ databases">
        <title>Enterococcus alishanensis sp. nov., a novel lactic acid bacterium isolated from fresh coffee beans.</title>
        <authorList>
            <person name="Chen Y.-S."/>
        </authorList>
    </citation>
    <scope>NUCLEOTIDE SEQUENCE [LARGE SCALE GENOMIC DNA]</scope>
    <source>
        <strain evidence="3 4">ALS3</strain>
    </source>
</reference>
<feature type="domain" description="DUF2326" evidence="2">
    <location>
        <begin position="446"/>
        <end position="571"/>
    </location>
</feature>
<organism evidence="3 4">
    <name type="scientific">Enterococcus alishanensis</name>
    <dbReference type="NCBI Taxonomy" id="1303817"/>
    <lineage>
        <taxon>Bacteria</taxon>
        <taxon>Bacillati</taxon>
        <taxon>Bacillota</taxon>
        <taxon>Bacilli</taxon>
        <taxon>Lactobacillales</taxon>
        <taxon>Enterococcaceae</taxon>
        <taxon>Enterococcus</taxon>
    </lineage>
</organism>
<evidence type="ECO:0000256" key="1">
    <source>
        <dbReference type="SAM" id="Coils"/>
    </source>
</evidence>
<protein>
    <submittedName>
        <fullName evidence="3">DUF2326 domain-containing protein</fullName>
    </submittedName>
</protein>
<evidence type="ECO:0000313" key="3">
    <source>
        <dbReference type="EMBL" id="MBV7389604.1"/>
    </source>
</evidence>
<name>A0ABS6T9M4_9ENTE</name>
<dbReference type="InterPro" id="IPR018760">
    <property type="entry name" value="DUF2326"/>
</dbReference>
<dbReference type="Pfam" id="PF10088">
    <property type="entry name" value="DUF2326"/>
    <property type="match status" value="1"/>
</dbReference>
<keyword evidence="1" id="KW-0175">Coiled coil</keyword>
<dbReference type="Proteomes" id="UP000774130">
    <property type="component" value="Unassembled WGS sequence"/>
</dbReference>
<evidence type="ECO:0000313" key="4">
    <source>
        <dbReference type="Proteomes" id="UP000774130"/>
    </source>
</evidence>
<comment type="caution">
    <text evidence="3">The sequence shown here is derived from an EMBL/GenBank/DDBJ whole genome shotgun (WGS) entry which is preliminary data.</text>
</comment>
<dbReference type="EMBL" id="JAHUZB010000001">
    <property type="protein sequence ID" value="MBV7389604.1"/>
    <property type="molecule type" value="Genomic_DNA"/>
</dbReference>
<evidence type="ECO:0000259" key="2">
    <source>
        <dbReference type="Pfam" id="PF10088"/>
    </source>
</evidence>
<dbReference type="RefSeq" id="WP_218324659.1">
    <property type="nucleotide sequence ID" value="NZ_JAHUZB010000001.1"/>
</dbReference>
<sequence>MYLKKLVISSRSGTIRDISFHLGVNLIVDQTVTIGDTSTGNNVGKTTVLKLIDFCLGAKESIIYQDSETKKTFEDVKDFLINEEIIISLVLSEDLLDESAKTIRIRRNFLKRNKKIMEVNGVNLIANQGKEFEEELDSLLIGDRENKKPSMRQILAHNIRYSDIRINNTLKMINNYTSLPEYEALFLFMFGIEIPDRAPYLKKLKLENDFKRRITKSQGKNELELQLSLTNEKLRKLDSQKSTLNINEHYEEDLQKLNIIKYQISRVSSEISELDLRKELILETEKELKSDVSTIDIEALREVYTQANSLVENVQKTFEDLVNYHNNMIVEKIRFIIQDIPAINDELKQVRMRLNDLLTTERELTKKIANSDTFQDLELIINEMNSTYQKKGELEKSISQIVEVEQSIKNLTDDIENIDKNIFSEEFSQRIYDQVNKFNVFFSQVSNTLYNEDYGITFDKRYDKKTQRYIYVFNSFNDNNSSGKKQGEIICFDLAYILFAREENIPKLDFILNDKKELMHGNQLLKIAEYAAENKIQLLFSILEDKLPQALNNDDNIVLRLSQEEKLFKIEN</sequence>
<accession>A0ABS6T9M4</accession>
<feature type="coiled-coil region" evidence="1">
    <location>
        <begin position="394"/>
        <end position="421"/>
    </location>
</feature>
<keyword evidence="4" id="KW-1185">Reference proteome</keyword>
<gene>
    <name evidence="3" type="ORF">KUA55_02860</name>
</gene>